<sequence>MNNPEEKKYIQATKSEDSSTRIEALYTLNELEYSEIAPLLLHLLSTDPDKDVRAEAAFLLRSLGHQSSLLPTVGPPLLAALTDGDEKVRNNAAETLGFLQYEVATGPLQNLLKADPFWFVRSSAAEALGRLGDPGSIPALLHASSDSELEVQRSAIQALGQFLHDPKIAPFVTSALLDEKKDPLIKAELSSLSYRLGHQSHLYALLALLSETNDYEFMSNVLMILSDLVEKSSLFDLTTDQEGIHSTLQDILHKEPSLHSDIERITQMLPSYFDIS</sequence>
<accession>A0A402A7M8</accession>
<evidence type="ECO:0000256" key="1">
    <source>
        <dbReference type="ARBA" id="ARBA00045876"/>
    </source>
</evidence>
<evidence type="ECO:0000313" key="3">
    <source>
        <dbReference type="Proteomes" id="UP000287352"/>
    </source>
</evidence>
<dbReference type="RefSeq" id="WP_161975723.1">
    <property type="nucleotide sequence ID" value="NZ_BIFR01000002.1"/>
</dbReference>
<dbReference type="Proteomes" id="UP000287352">
    <property type="component" value="Unassembled WGS sequence"/>
</dbReference>
<proteinExistence type="predicted"/>
<comment type="function">
    <text evidence="1">Catalyzes the hydroxylation of the N(6)-(4-aminobutyl)-L-lysine intermediate produced by deoxyhypusine synthase/DHPS on a critical lysine of the eukaryotic translation initiation factor 5A/eIF-5A. This is the second step of the post-translational modification of that lysine into an unusual amino acid residue named hypusine. Hypusination is unique to mature eIF-5A factor and is essential for its function.</text>
</comment>
<dbReference type="InterPro" id="IPR011989">
    <property type="entry name" value="ARM-like"/>
</dbReference>
<dbReference type="InterPro" id="IPR016024">
    <property type="entry name" value="ARM-type_fold"/>
</dbReference>
<dbReference type="Gene3D" id="1.25.10.10">
    <property type="entry name" value="Leucine-rich Repeat Variant"/>
    <property type="match status" value="1"/>
</dbReference>
<dbReference type="InterPro" id="IPR021133">
    <property type="entry name" value="HEAT_type_2"/>
</dbReference>
<dbReference type="AlphaFoldDB" id="A0A402A7M8"/>
<dbReference type="PANTHER" id="PTHR12697">
    <property type="entry name" value="PBS LYASE HEAT-LIKE PROTEIN"/>
    <property type="match status" value="1"/>
</dbReference>
<comment type="caution">
    <text evidence="2">The sequence shown here is derived from an EMBL/GenBank/DDBJ whole genome shotgun (WGS) entry which is preliminary data.</text>
</comment>
<dbReference type="GO" id="GO:0016491">
    <property type="term" value="F:oxidoreductase activity"/>
    <property type="evidence" value="ECO:0007669"/>
    <property type="project" value="TreeGrafter"/>
</dbReference>
<dbReference type="PANTHER" id="PTHR12697:SF5">
    <property type="entry name" value="DEOXYHYPUSINE HYDROXYLASE"/>
    <property type="match status" value="1"/>
</dbReference>
<gene>
    <name evidence="2" type="ORF">KTT_48550</name>
</gene>
<dbReference type="InterPro" id="IPR004155">
    <property type="entry name" value="PBS_lyase_HEAT"/>
</dbReference>
<dbReference type="Pfam" id="PF13646">
    <property type="entry name" value="HEAT_2"/>
    <property type="match status" value="2"/>
</dbReference>
<dbReference type="SMART" id="SM00567">
    <property type="entry name" value="EZ_HEAT"/>
    <property type="match status" value="5"/>
</dbReference>
<reference evidence="3" key="1">
    <citation type="submission" date="2018-12" db="EMBL/GenBank/DDBJ databases">
        <title>Tengunoibacter tsumagoiensis gen. nov., sp. nov., Dictyobacter kobayashii sp. nov., D. alpinus sp. nov., and D. joshuensis sp. nov. and description of Dictyobacteraceae fam. nov. within the order Ktedonobacterales isolated from Tengu-no-mugimeshi.</title>
        <authorList>
            <person name="Wang C.M."/>
            <person name="Zheng Y."/>
            <person name="Sakai Y."/>
            <person name="Toyoda A."/>
            <person name="Minakuchi Y."/>
            <person name="Abe K."/>
            <person name="Yokota A."/>
            <person name="Yabe S."/>
        </authorList>
    </citation>
    <scope>NUCLEOTIDE SEQUENCE [LARGE SCALE GENOMIC DNA]</scope>
    <source>
        <strain evidence="3">Uno3</strain>
    </source>
</reference>
<dbReference type="PROSITE" id="PS50077">
    <property type="entry name" value="HEAT_REPEAT"/>
    <property type="match status" value="1"/>
</dbReference>
<keyword evidence="3" id="KW-1185">Reference proteome</keyword>
<dbReference type="SUPFAM" id="SSF48371">
    <property type="entry name" value="ARM repeat"/>
    <property type="match status" value="1"/>
</dbReference>
<evidence type="ECO:0000313" key="2">
    <source>
        <dbReference type="EMBL" id="GCE14996.1"/>
    </source>
</evidence>
<name>A0A402A7M8_9CHLR</name>
<evidence type="ECO:0008006" key="4">
    <source>
        <dbReference type="Google" id="ProtNLM"/>
    </source>
</evidence>
<protein>
    <recommendedName>
        <fullName evidence="4">HEAT repeat domain-containing protein</fullName>
    </recommendedName>
</protein>
<organism evidence="2 3">
    <name type="scientific">Tengunoibacter tsumagoiensis</name>
    <dbReference type="NCBI Taxonomy" id="2014871"/>
    <lineage>
        <taxon>Bacteria</taxon>
        <taxon>Bacillati</taxon>
        <taxon>Chloroflexota</taxon>
        <taxon>Ktedonobacteria</taxon>
        <taxon>Ktedonobacterales</taxon>
        <taxon>Dictyobacteraceae</taxon>
        <taxon>Tengunoibacter</taxon>
    </lineage>
</organism>
<dbReference type="EMBL" id="BIFR01000002">
    <property type="protein sequence ID" value="GCE14996.1"/>
    <property type="molecule type" value="Genomic_DNA"/>
</dbReference>